<dbReference type="Proteomes" id="UP000250321">
    <property type="component" value="Unassembled WGS sequence"/>
</dbReference>
<accession>A0A314U9W0</accession>
<name>A0A314U9W0_PRUYE</name>
<dbReference type="InterPro" id="IPR044824">
    <property type="entry name" value="MAIN-like"/>
</dbReference>
<keyword evidence="3" id="KW-1185">Reference proteome</keyword>
<evidence type="ECO:0000313" key="3">
    <source>
        <dbReference type="Proteomes" id="UP000250321"/>
    </source>
</evidence>
<evidence type="ECO:0000313" key="2">
    <source>
        <dbReference type="EMBL" id="PQM34101.1"/>
    </source>
</evidence>
<comment type="caution">
    <text evidence="2">The sequence shown here is derived from an EMBL/GenBank/DDBJ whole genome shotgun (WGS) entry which is preliminary data.</text>
</comment>
<sequence>MASTNLPPIMMDHLYSMDDGLKAGGPLLPLEEACENPVVGDEPLPETVPVIDPTSVSRCCIEKCLFPAFSLFFQYLCSISKGWSEWVDRKLPDPSTCTILRWAQVLDAIFLSKLWDIHVEAKMLRHVVRRWSTATHTFICSWGEFTPTLEDVANITRLLICGDRSPFDIALTPAEIDTLVVLRKGTHTSPSTSLCFNNWIQYFGDANRRGPWLLAAFISLWLGRFVLCDFSQDCLHERVFPLALAIACGDSISLASMFLGHLYRLLDQC</sequence>
<dbReference type="EMBL" id="PJQY01003836">
    <property type="protein sequence ID" value="PQM34101.1"/>
    <property type="molecule type" value="Genomic_DNA"/>
</dbReference>
<reference evidence="2 3" key="1">
    <citation type="submission" date="2018-02" db="EMBL/GenBank/DDBJ databases">
        <title>Draft genome of wild Prunus yedoensis var. nudiflora.</title>
        <authorList>
            <person name="Baek S."/>
            <person name="Kim J.-H."/>
            <person name="Choi K."/>
            <person name="Kim G.-B."/>
            <person name="Cho A."/>
            <person name="Jang H."/>
            <person name="Shin C.-H."/>
            <person name="Yu H.-J."/>
            <person name="Mun J.-H."/>
        </authorList>
    </citation>
    <scope>NUCLEOTIDE SEQUENCE [LARGE SCALE GENOMIC DNA]</scope>
    <source>
        <strain evidence="3">cv. Jeju island</strain>
        <tissue evidence="2">Leaf</tissue>
    </source>
</reference>
<evidence type="ECO:0000259" key="1">
    <source>
        <dbReference type="Pfam" id="PF10536"/>
    </source>
</evidence>
<proteinExistence type="predicted"/>
<dbReference type="Pfam" id="PF10536">
    <property type="entry name" value="PMD"/>
    <property type="match status" value="1"/>
</dbReference>
<dbReference type="InterPro" id="IPR019557">
    <property type="entry name" value="AminoTfrase-like_pln_mobile"/>
</dbReference>
<organism evidence="2 3">
    <name type="scientific">Prunus yedoensis var. nudiflora</name>
    <dbReference type="NCBI Taxonomy" id="2094558"/>
    <lineage>
        <taxon>Eukaryota</taxon>
        <taxon>Viridiplantae</taxon>
        <taxon>Streptophyta</taxon>
        <taxon>Embryophyta</taxon>
        <taxon>Tracheophyta</taxon>
        <taxon>Spermatophyta</taxon>
        <taxon>Magnoliopsida</taxon>
        <taxon>eudicotyledons</taxon>
        <taxon>Gunneridae</taxon>
        <taxon>Pentapetalae</taxon>
        <taxon>rosids</taxon>
        <taxon>fabids</taxon>
        <taxon>Rosales</taxon>
        <taxon>Rosaceae</taxon>
        <taxon>Amygdaloideae</taxon>
        <taxon>Amygdaleae</taxon>
        <taxon>Prunus</taxon>
    </lineage>
</organism>
<dbReference type="PANTHER" id="PTHR46033">
    <property type="entry name" value="PROTEIN MAIN-LIKE 2"/>
    <property type="match status" value="1"/>
</dbReference>
<dbReference type="OrthoDB" id="1679068at2759"/>
<gene>
    <name evidence="2" type="ORF">Pyn_38059</name>
</gene>
<feature type="domain" description="Aminotransferase-like plant mobile" evidence="1">
    <location>
        <begin position="114"/>
        <end position="267"/>
    </location>
</feature>
<dbReference type="PANTHER" id="PTHR46033:SF80">
    <property type="entry name" value="PROTEIN MAIN-LIKE 2-LIKE"/>
    <property type="match status" value="1"/>
</dbReference>
<protein>
    <recommendedName>
        <fullName evidence="1">Aminotransferase-like plant mobile domain-containing protein</fullName>
    </recommendedName>
</protein>
<dbReference type="GO" id="GO:0010073">
    <property type="term" value="P:meristem maintenance"/>
    <property type="evidence" value="ECO:0007669"/>
    <property type="project" value="InterPro"/>
</dbReference>
<dbReference type="AlphaFoldDB" id="A0A314U9W0"/>
<dbReference type="STRING" id="2094558.A0A314U9W0"/>